<dbReference type="InterPro" id="IPR027408">
    <property type="entry name" value="PNPase/RNase_PH_dom_sf"/>
</dbReference>
<dbReference type="InterPro" id="IPR015848">
    <property type="entry name" value="PNPase_PH_RNA-bd_bac/org-type"/>
</dbReference>
<dbReference type="EC" id="2.7.7.8" evidence="9"/>
<dbReference type="Proteomes" id="UP000322976">
    <property type="component" value="Unassembled WGS sequence"/>
</dbReference>
<keyword evidence="12" id="KW-1185">Reference proteome</keyword>
<comment type="similarity">
    <text evidence="2 9">Belongs to the polyribonucleotide nucleotidyltransferase family.</text>
</comment>
<organism evidence="11 12">
    <name type="scientific">Calorimonas adulescens</name>
    <dbReference type="NCBI Taxonomy" id="2606906"/>
    <lineage>
        <taxon>Bacteria</taxon>
        <taxon>Bacillati</taxon>
        <taxon>Bacillota</taxon>
        <taxon>Clostridia</taxon>
        <taxon>Thermoanaerobacterales</taxon>
        <taxon>Thermoanaerobacteraceae</taxon>
        <taxon>Calorimonas</taxon>
    </lineage>
</organism>
<dbReference type="Pfam" id="PF00013">
    <property type="entry name" value="KH_1"/>
    <property type="match status" value="1"/>
</dbReference>
<dbReference type="GO" id="GO:0000287">
    <property type="term" value="F:magnesium ion binding"/>
    <property type="evidence" value="ECO:0007669"/>
    <property type="project" value="UniProtKB-UniRule"/>
</dbReference>
<dbReference type="InterPro" id="IPR036345">
    <property type="entry name" value="ExoRNase_PH_dom2_sf"/>
</dbReference>
<evidence type="ECO:0000256" key="1">
    <source>
        <dbReference type="ARBA" id="ARBA00004496"/>
    </source>
</evidence>
<keyword evidence="8 9" id="KW-0694">RNA-binding</keyword>
<name>A0A5D8Q9N5_9THEO</name>
<dbReference type="AlphaFoldDB" id="A0A5D8Q9N5"/>
<dbReference type="CDD" id="cd04472">
    <property type="entry name" value="S1_PNPase"/>
    <property type="match status" value="1"/>
</dbReference>
<dbReference type="SMART" id="SM00316">
    <property type="entry name" value="S1"/>
    <property type="match status" value="1"/>
</dbReference>
<evidence type="ECO:0000256" key="9">
    <source>
        <dbReference type="HAMAP-Rule" id="MF_01595"/>
    </source>
</evidence>
<evidence type="ECO:0000313" key="12">
    <source>
        <dbReference type="Proteomes" id="UP000322976"/>
    </source>
</evidence>
<reference evidence="11 12" key="1">
    <citation type="submission" date="2019-08" db="EMBL/GenBank/DDBJ databases">
        <title>Calorimonas adulescens gen. nov., sp. nov., an anaerobic thermophilic bacterium from Sakhalin hot spring.</title>
        <authorList>
            <person name="Khomyakova M.A."/>
            <person name="Merkel A.Y."/>
            <person name="Novikov A."/>
            <person name="Bonch-Osmolovskaya E.A."/>
            <person name="Slobodkin A.I."/>
        </authorList>
    </citation>
    <scope>NUCLEOTIDE SEQUENCE [LARGE SCALE GENOMIC DNA]</scope>
    <source>
        <strain evidence="11 12">A05MB</strain>
    </source>
</reference>
<evidence type="ECO:0000256" key="7">
    <source>
        <dbReference type="ARBA" id="ARBA00022842"/>
    </source>
</evidence>
<dbReference type="FunFam" id="3.30.230.70:FF:000001">
    <property type="entry name" value="Polyribonucleotide nucleotidyltransferase"/>
    <property type="match status" value="1"/>
</dbReference>
<dbReference type="CDD" id="cd11364">
    <property type="entry name" value="RNase_PH_PNPase_2"/>
    <property type="match status" value="1"/>
</dbReference>
<dbReference type="SUPFAM" id="SSF55666">
    <property type="entry name" value="Ribonuclease PH domain 2-like"/>
    <property type="match status" value="2"/>
</dbReference>
<evidence type="ECO:0000256" key="8">
    <source>
        <dbReference type="ARBA" id="ARBA00022884"/>
    </source>
</evidence>
<feature type="binding site" evidence="9">
    <location>
        <position position="489"/>
    </location>
    <ligand>
        <name>Mg(2+)</name>
        <dbReference type="ChEBI" id="CHEBI:18420"/>
    </ligand>
</feature>
<sequence length="698" mass="77164">MERIYKTSFAGRELRIEIGKLAQQANGSCLVRYGDTAVLVTACSSKEPKEGIDFFPLTVDYEERLYSIGKIPGGFIKREGKPTEKAILTSRLIDRPIRPLFPKGFRNEVQVVATVLSVDPDNQPEIAAMIGSSISLCISDIPFDGPTGSVTVGLVDGKFVVNPTLEQREKSDMHLTVSGTKEAILMVEAGANEVPENIMINALMLAHDEIKKIIEFEEEIIKEVGKPKLNYPVFKPNTEIEDDVRKYAVPLIREALLSEDRQKRLDQLEEVSENILNTFLLKYPDNKIDISETIYNITKEQMRSMILNDGYRIDGRAFDEIRPVSCEVGILPRAHGSALFNRGQTQVMSVATLGALGDIQILEDLGDEEFKRYMHHYNMPPYSVGEARPMRGPGRREIGHGALAERALEPVIPSEDEFPYTIRVVSEVLSSNGSTSQASVCGSTLALYDAGVPIKAPVAGIAMGLVKEGDKFVVLTDIRDLEDFMGDMDFKVAGTQKGITAIQMDIKIHGIDRTILEKALEQARRARLYILDKIIETIPEPRKDISPYAPRIITTTIDPDKIRDVIGPGGKTINKIISDTGVKIDIEDDGKIYISAKDVNSGEKALKIIEGIVKDVEIGNTYIGKVTKITNFGAFVEIGHGKEGLVHISKLAPSRVNKVEDVVHVGDEVLVKVIEIDRQGRINLSIKDALSEESIDKK</sequence>
<dbReference type="EMBL" id="VTPS01000023">
    <property type="protein sequence ID" value="TZE80829.1"/>
    <property type="molecule type" value="Genomic_DNA"/>
</dbReference>
<dbReference type="InterPro" id="IPR036612">
    <property type="entry name" value="KH_dom_type_1_sf"/>
</dbReference>
<gene>
    <name evidence="9" type="primary">pnp</name>
    <name evidence="11" type="ORF">FWJ32_12030</name>
</gene>
<dbReference type="PANTHER" id="PTHR11252">
    <property type="entry name" value="POLYRIBONUCLEOTIDE NUCLEOTIDYLTRANSFERASE"/>
    <property type="match status" value="1"/>
</dbReference>
<dbReference type="NCBIfam" id="NF008805">
    <property type="entry name" value="PRK11824.1"/>
    <property type="match status" value="1"/>
</dbReference>
<dbReference type="GO" id="GO:0004654">
    <property type="term" value="F:polyribonucleotide nucleotidyltransferase activity"/>
    <property type="evidence" value="ECO:0007669"/>
    <property type="project" value="UniProtKB-UniRule"/>
</dbReference>
<keyword evidence="6 9" id="KW-0479">Metal-binding</keyword>
<dbReference type="CDD" id="cd11363">
    <property type="entry name" value="RNase_PH_PNPase_1"/>
    <property type="match status" value="1"/>
</dbReference>
<dbReference type="Gene3D" id="3.30.230.70">
    <property type="entry name" value="GHMP Kinase, N-terminal domain"/>
    <property type="match status" value="2"/>
</dbReference>
<dbReference type="PROSITE" id="PS50126">
    <property type="entry name" value="S1"/>
    <property type="match status" value="1"/>
</dbReference>
<dbReference type="PROSITE" id="PS50084">
    <property type="entry name" value="KH_TYPE_1"/>
    <property type="match status" value="1"/>
</dbReference>
<evidence type="ECO:0000259" key="10">
    <source>
        <dbReference type="PROSITE" id="PS50126"/>
    </source>
</evidence>
<dbReference type="SUPFAM" id="SSF54211">
    <property type="entry name" value="Ribosomal protein S5 domain 2-like"/>
    <property type="match status" value="2"/>
</dbReference>
<dbReference type="GO" id="GO:0003723">
    <property type="term" value="F:RNA binding"/>
    <property type="evidence" value="ECO:0007669"/>
    <property type="project" value="UniProtKB-UniRule"/>
</dbReference>
<comment type="subcellular location">
    <subcellularLocation>
        <location evidence="1 9">Cytoplasm</location>
    </subcellularLocation>
</comment>
<dbReference type="Gene3D" id="2.40.50.140">
    <property type="entry name" value="Nucleic acid-binding proteins"/>
    <property type="match status" value="1"/>
</dbReference>
<evidence type="ECO:0000313" key="11">
    <source>
        <dbReference type="EMBL" id="TZE80829.1"/>
    </source>
</evidence>
<comment type="cofactor">
    <cofactor evidence="9">
        <name>Mg(2+)</name>
        <dbReference type="ChEBI" id="CHEBI:18420"/>
    </cofactor>
</comment>
<keyword evidence="3 9" id="KW-0963">Cytoplasm</keyword>
<dbReference type="GO" id="GO:0006396">
    <property type="term" value="P:RNA processing"/>
    <property type="evidence" value="ECO:0007669"/>
    <property type="project" value="InterPro"/>
</dbReference>
<dbReference type="InterPro" id="IPR003029">
    <property type="entry name" value="S1_domain"/>
</dbReference>
<dbReference type="Gene3D" id="3.30.1370.10">
    <property type="entry name" value="K Homology domain, type 1"/>
    <property type="match status" value="1"/>
</dbReference>
<evidence type="ECO:0000256" key="4">
    <source>
        <dbReference type="ARBA" id="ARBA00022679"/>
    </source>
</evidence>
<dbReference type="InterPro" id="IPR004088">
    <property type="entry name" value="KH_dom_type_1"/>
</dbReference>
<dbReference type="SMART" id="SM00322">
    <property type="entry name" value="KH"/>
    <property type="match status" value="1"/>
</dbReference>
<dbReference type="InterPro" id="IPR012162">
    <property type="entry name" value="PNPase"/>
</dbReference>
<dbReference type="PANTHER" id="PTHR11252:SF0">
    <property type="entry name" value="POLYRIBONUCLEOTIDE NUCLEOTIDYLTRANSFERASE 1, MITOCHONDRIAL"/>
    <property type="match status" value="1"/>
</dbReference>
<dbReference type="InterPro" id="IPR012340">
    <property type="entry name" value="NA-bd_OB-fold"/>
</dbReference>
<dbReference type="FunFam" id="2.40.50.140:FF:000023">
    <property type="entry name" value="Polyribonucleotide nucleotidyltransferase"/>
    <property type="match status" value="1"/>
</dbReference>
<dbReference type="InterPro" id="IPR015847">
    <property type="entry name" value="ExoRNase_PH_dom2"/>
</dbReference>
<evidence type="ECO:0000256" key="6">
    <source>
        <dbReference type="ARBA" id="ARBA00022723"/>
    </source>
</evidence>
<dbReference type="Pfam" id="PF03726">
    <property type="entry name" value="PNPase"/>
    <property type="match status" value="1"/>
</dbReference>
<accession>A0A5D8Q9N5</accession>
<dbReference type="InterPro" id="IPR004087">
    <property type="entry name" value="KH_dom"/>
</dbReference>
<dbReference type="Pfam" id="PF00575">
    <property type="entry name" value="S1"/>
    <property type="match status" value="1"/>
</dbReference>
<evidence type="ECO:0000256" key="3">
    <source>
        <dbReference type="ARBA" id="ARBA00022490"/>
    </source>
</evidence>
<comment type="catalytic activity">
    <reaction evidence="9">
        <text>RNA(n+1) + phosphate = RNA(n) + a ribonucleoside 5'-diphosphate</text>
        <dbReference type="Rhea" id="RHEA:22096"/>
        <dbReference type="Rhea" id="RHEA-COMP:14527"/>
        <dbReference type="Rhea" id="RHEA-COMP:17342"/>
        <dbReference type="ChEBI" id="CHEBI:43474"/>
        <dbReference type="ChEBI" id="CHEBI:57930"/>
        <dbReference type="ChEBI" id="CHEBI:140395"/>
        <dbReference type="EC" id="2.7.7.8"/>
    </reaction>
</comment>
<keyword evidence="4 9" id="KW-0808">Transferase</keyword>
<feature type="domain" description="S1 motif" evidence="10">
    <location>
        <begin position="619"/>
        <end position="687"/>
    </location>
</feature>
<dbReference type="SUPFAM" id="SSF54791">
    <property type="entry name" value="Eukaryotic type KH-domain (KH-domain type I)"/>
    <property type="match status" value="1"/>
</dbReference>
<dbReference type="InterPro" id="IPR001247">
    <property type="entry name" value="ExoRNase_PH_dom1"/>
</dbReference>
<proteinExistence type="inferred from homology"/>
<dbReference type="FunFam" id="3.30.1370.10:FF:000001">
    <property type="entry name" value="Polyribonucleotide nucleotidyltransferase"/>
    <property type="match status" value="1"/>
</dbReference>
<keyword evidence="7 9" id="KW-0460">Magnesium</keyword>
<evidence type="ECO:0000256" key="2">
    <source>
        <dbReference type="ARBA" id="ARBA00007404"/>
    </source>
</evidence>
<feature type="binding site" evidence="9">
    <location>
        <position position="483"/>
    </location>
    <ligand>
        <name>Mg(2+)</name>
        <dbReference type="ChEBI" id="CHEBI:18420"/>
    </ligand>
</feature>
<comment type="function">
    <text evidence="9">Involved in mRNA degradation. Catalyzes the phosphorolysis of single-stranded polyribonucleotides processively in the 3'- to 5'-direction.</text>
</comment>
<dbReference type="NCBIfam" id="TIGR03591">
    <property type="entry name" value="polynuc_phos"/>
    <property type="match status" value="1"/>
</dbReference>
<dbReference type="Pfam" id="PF03725">
    <property type="entry name" value="RNase_PH_C"/>
    <property type="match status" value="2"/>
</dbReference>
<dbReference type="InterPro" id="IPR020568">
    <property type="entry name" value="Ribosomal_Su5_D2-typ_SF"/>
</dbReference>
<dbReference type="Pfam" id="PF01138">
    <property type="entry name" value="RNase_PH"/>
    <property type="match status" value="2"/>
</dbReference>
<protein>
    <recommendedName>
        <fullName evidence="9">Polyribonucleotide nucleotidyltransferase</fullName>
        <ecNumber evidence="9">2.7.7.8</ecNumber>
    </recommendedName>
    <alternativeName>
        <fullName evidence="9">Polynucleotide phosphorylase</fullName>
        <shortName evidence="9">PNPase</shortName>
    </alternativeName>
</protein>
<keyword evidence="5 9" id="KW-0548">Nucleotidyltransferase</keyword>
<dbReference type="SUPFAM" id="SSF46915">
    <property type="entry name" value="Polynucleotide phosphorylase/guanosine pentaphosphate synthase (PNPase/GPSI), domain 3"/>
    <property type="match status" value="1"/>
</dbReference>
<dbReference type="GO" id="GO:0000175">
    <property type="term" value="F:3'-5'-RNA exonuclease activity"/>
    <property type="evidence" value="ECO:0007669"/>
    <property type="project" value="TreeGrafter"/>
</dbReference>
<evidence type="ECO:0000256" key="5">
    <source>
        <dbReference type="ARBA" id="ARBA00022695"/>
    </source>
</evidence>
<dbReference type="InterPro" id="IPR036456">
    <property type="entry name" value="PNPase_PH_RNA-bd_sf"/>
</dbReference>
<dbReference type="CDD" id="cd02393">
    <property type="entry name" value="KH-I_PNPase"/>
    <property type="match status" value="1"/>
</dbReference>
<dbReference type="HAMAP" id="MF_01595">
    <property type="entry name" value="PNPase"/>
    <property type="match status" value="1"/>
</dbReference>
<dbReference type="SUPFAM" id="SSF50249">
    <property type="entry name" value="Nucleic acid-binding proteins"/>
    <property type="match status" value="1"/>
</dbReference>
<dbReference type="GO" id="GO:0006402">
    <property type="term" value="P:mRNA catabolic process"/>
    <property type="evidence" value="ECO:0007669"/>
    <property type="project" value="UniProtKB-UniRule"/>
</dbReference>
<dbReference type="GO" id="GO:0005829">
    <property type="term" value="C:cytosol"/>
    <property type="evidence" value="ECO:0007669"/>
    <property type="project" value="TreeGrafter"/>
</dbReference>
<dbReference type="PIRSF" id="PIRSF005499">
    <property type="entry name" value="PNPase"/>
    <property type="match status" value="1"/>
</dbReference>
<dbReference type="RefSeq" id="WP_149546208.1">
    <property type="nucleotide sequence ID" value="NZ_VTPS01000023.1"/>
</dbReference>
<dbReference type="FunFam" id="3.30.230.70:FF:000002">
    <property type="entry name" value="Polyribonucleotide nucleotidyltransferase"/>
    <property type="match status" value="1"/>
</dbReference>
<comment type="caution">
    <text evidence="11">The sequence shown here is derived from an EMBL/GenBank/DDBJ whole genome shotgun (WGS) entry which is preliminary data.</text>
</comment>